<accession>A0A7J6P9G1</accession>
<dbReference type="InterPro" id="IPR016181">
    <property type="entry name" value="Acyl_CoA_acyltransferase"/>
</dbReference>
<dbReference type="Pfam" id="PF00583">
    <property type="entry name" value="Acetyltransf_1"/>
    <property type="match status" value="1"/>
</dbReference>
<feature type="region of interest" description="Disordered" evidence="1">
    <location>
        <begin position="175"/>
        <end position="203"/>
    </location>
</feature>
<dbReference type="OrthoDB" id="464737at2759"/>
<sequence length="203" mass="22209">MASCAIPPLSAVVILMIVHHRRGPLVLLALMIPSSILSLTSHKQKDSITLDQFEYRLAKPSDVFLGEKGEPDAAVFVAAEPGKGVVVASVEFGLVKGGDHWDFVGLPSLRVKEDWRGRRVGSELLKELVKYVRAVGSPRIDFLWIFASYYDEVVYEACEGAGFKAHPVDDGTIHTYDFPEDDKPTGSGGKTALPVISDPRFNN</sequence>
<dbReference type="SUPFAM" id="SSF55729">
    <property type="entry name" value="Acyl-CoA N-acyltransferases (Nat)"/>
    <property type="match status" value="1"/>
</dbReference>
<dbReference type="InterPro" id="IPR000182">
    <property type="entry name" value="GNAT_dom"/>
</dbReference>
<feature type="domain" description="N-acetyltransferase" evidence="2">
    <location>
        <begin position="34"/>
        <end position="185"/>
    </location>
</feature>
<proteinExistence type="predicted"/>
<dbReference type="CDD" id="cd04301">
    <property type="entry name" value="NAT_SF"/>
    <property type="match status" value="1"/>
</dbReference>
<gene>
    <name evidence="3" type="ORF">FOZ60_012805</name>
</gene>
<evidence type="ECO:0000256" key="1">
    <source>
        <dbReference type="SAM" id="MobiDB-lite"/>
    </source>
</evidence>
<dbReference type="GO" id="GO:0016747">
    <property type="term" value="F:acyltransferase activity, transferring groups other than amino-acyl groups"/>
    <property type="evidence" value="ECO:0007669"/>
    <property type="project" value="InterPro"/>
</dbReference>
<organism evidence="3 4">
    <name type="scientific">Perkinsus olseni</name>
    <name type="common">Perkinsus atlanticus</name>
    <dbReference type="NCBI Taxonomy" id="32597"/>
    <lineage>
        <taxon>Eukaryota</taxon>
        <taxon>Sar</taxon>
        <taxon>Alveolata</taxon>
        <taxon>Perkinsozoa</taxon>
        <taxon>Perkinsea</taxon>
        <taxon>Perkinsida</taxon>
        <taxon>Perkinsidae</taxon>
        <taxon>Perkinsus</taxon>
    </lineage>
</organism>
<name>A0A7J6P9G1_PEROL</name>
<evidence type="ECO:0000313" key="4">
    <source>
        <dbReference type="Proteomes" id="UP000541610"/>
    </source>
</evidence>
<comment type="caution">
    <text evidence="3">The sequence shown here is derived from an EMBL/GenBank/DDBJ whole genome shotgun (WGS) entry which is preliminary data.</text>
</comment>
<dbReference type="Proteomes" id="UP000541610">
    <property type="component" value="Unassembled WGS sequence"/>
</dbReference>
<dbReference type="AlphaFoldDB" id="A0A7J6P9G1"/>
<evidence type="ECO:0000259" key="2">
    <source>
        <dbReference type="PROSITE" id="PS51186"/>
    </source>
</evidence>
<dbReference type="EMBL" id="JABANP010000056">
    <property type="protein sequence ID" value="KAF4692692.1"/>
    <property type="molecule type" value="Genomic_DNA"/>
</dbReference>
<dbReference type="Gene3D" id="3.40.630.30">
    <property type="match status" value="1"/>
</dbReference>
<protein>
    <recommendedName>
        <fullName evidence="2">N-acetyltransferase domain-containing protein</fullName>
    </recommendedName>
</protein>
<reference evidence="3 4" key="1">
    <citation type="submission" date="2020-04" db="EMBL/GenBank/DDBJ databases">
        <title>Perkinsus olseni comparative genomics.</title>
        <authorList>
            <person name="Bogema D.R."/>
        </authorList>
    </citation>
    <scope>NUCLEOTIDE SEQUENCE [LARGE SCALE GENOMIC DNA]</scope>
    <source>
        <strain evidence="3">00978-12</strain>
    </source>
</reference>
<evidence type="ECO:0000313" key="3">
    <source>
        <dbReference type="EMBL" id="KAF4692692.1"/>
    </source>
</evidence>
<dbReference type="PROSITE" id="PS51186">
    <property type="entry name" value="GNAT"/>
    <property type="match status" value="1"/>
</dbReference>